<dbReference type="EMBL" id="CP025781">
    <property type="protein sequence ID" value="QBC43426.1"/>
    <property type="molecule type" value="Genomic_DNA"/>
</dbReference>
<evidence type="ECO:0000313" key="1">
    <source>
        <dbReference type="EMBL" id="QBC43426.1"/>
    </source>
</evidence>
<proteinExistence type="predicted"/>
<dbReference type="RefSeq" id="WP_130106005.1">
    <property type="nucleotide sequence ID" value="NZ_CP025781.1"/>
</dbReference>
<evidence type="ECO:0000313" key="2">
    <source>
        <dbReference type="Proteomes" id="UP000515917"/>
    </source>
</evidence>
<dbReference type="AlphaFoldDB" id="A0A7G3G865"/>
<dbReference type="Proteomes" id="UP000515917">
    <property type="component" value="Chromosome"/>
</dbReference>
<accession>A0A7G3G865</accession>
<name>A0A7G3G865_9NEIS</name>
<keyword evidence="2" id="KW-1185">Reference proteome</keyword>
<dbReference type="KEGG" id="ifl:C1H71_07670"/>
<protein>
    <submittedName>
        <fullName evidence="1">Uncharacterized protein</fullName>
    </submittedName>
</protein>
<gene>
    <name evidence="1" type="ORF">C1H71_07670</name>
</gene>
<reference evidence="1 2" key="1">
    <citation type="submission" date="2018-01" db="EMBL/GenBank/DDBJ databases">
        <title>Genome sequence of Iodobacter sp. strain PCH194 isolated from Indian Trans-Himalaya.</title>
        <authorList>
            <person name="Kumar V."/>
            <person name="Thakur V."/>
            <person name="Kumar S."/>
            <person name="Singh D."/>
        </authorList>
    </citation>
    <scope>NUCLEOTIDE SEQUENCE [LARGE SCALE GENOMIC DNA]</scope>
    <source>
        <strain evidence="1 2">PCH194</strain>
    </source>
</reference>
<sequence>MKLWNSLTALFKPTVFSCDPSLLNALADIANPRIKLASRYQARLQNACAIAVSWSGRSVALLPAPVELSSSSWNTEPHTHAAFGTSESVQETISHSEEAQTWFAQNPLADHAYAVLVMQSQLQQRYGMEVFGDSVRQDVAQQVFVCRAQQLSQVAGSIDELHSKLGQRLLKLVASHAAWHIEAREQFKRQLEAELEQVRISWRYCKPTEARYAALTQQVNQLSTEFNACRSALEPEAMLALLETSLTDANSHIKLETQRLNLNKMGVVVSNDADADAAEITLSHVLAERGQWLDRTIVPVKILRTDIIPPKDFSQRLDEVLF</sequence>
<organism evidence="1 2">
    <name type="scientific">Iodobacter fluviatilis</name>
    <dbReference type="NCBI Taxonomy" id="537"/>
    <lineage>
        <taxon>Bacteria</taxon>
        <taxon>Pseudomonadati</taxon>
        <taxon>Pseudomonadota</taxon>
        <taxon>Betaproteobacteria</taxon>
        <taxon>Neisseriales</taxon>
        <taxon>Chitinibacteraceae</taxon>
        <taxon>Iodobacter</taxon>
    </lineage>
</organism>